<evidence type="ECO:0000256" key="4">
    <source>
        <dbReference type="ARBA" id="ARBA00022448"/>
    </source>
</evidence>
<comment type="caution">
    <text evidence="14">The sequence shown here is derived from an EMBL/GenBank/DDBJ whole genome shotgun (WGS) entry which is preliminary data.</text>
</comment>
<keyword evidence="7" id="KW-0997">Cell inner membrane</keyword>
<dbReference type="PRINTS" id="PR00164">
    <property type="entry name" value="ABC2TRNSPORT"/>
</dbReference>
<evidence type="ECO:0000256" key="7">
    <source>
        <dbReference type="ARBA" id="ARBA00022519"/>
    </source>
</evidence>
<dbReference type="Pfam" id="PF01061">
    <property type="entry name" value="ABC2_membrane"/>
    <property type="match status" value="1"/>
</dbReference>
<dbReference type="InterPro" id="IPR051784">
    <property type="entry name" value="Nod_factor_ABC_transporter"/>
</dbReference>
<dbReference type="InterPro" id="IPR047817">
    <property type="entry name" value="ABC2_TM_bact-type"/>
</dbReference>
<evidence type="ECO:0000256" key="2">
    <source>
        <dbReference type="ARBA" id="ARBA00008394"/>
    </source>
</evidence>
<dbReference type="InterPro" id="IPR005981">
    <property type="entry name" value="ABC_transptNodJ"/>
</dbReference>
<evidence type="ECO:0000313" key="14">
    <source>
        <dbReference type="EMBL" id="TXL64282.1"/>
    </source>
</evidence>
<evidence type="ECO:0000313" key="15">
    <source>
        <dbReference type="Proteomes" id="UP000321548"/>
    </source>
</evidence>
<dbReference type="OrthoDB" id="9778589at2"/>
<feature type="domain" description="ABC transmembrane type-2" evidence="13">
    <location>
        <begin position="33"/>
        <end position="259"/>
    </location>
</feature>
<dbReference type="PROSITE" id="PS51012">
    <property type="entry name" value="ABC_TM2"/>
    <property type="match status" value="1"/>
</dbReference>
<evidence type="ECO:0000256" key="6">
    <source>
        <dbReference type="ARBA" id="ARBA00022475"/>
    </source>
</evidence>
<evidence type="ECO:0000256" key="10">
    <source>
        <dbReference type="ARBA" id="ARBA00023136"/>
    </source>
</evidence>
<evidence type="ECO:0000256" key="3">
    <source>
        <dbReference type="ARBA" id="ARBA00011350"/>
    </source>
</evidence>
<evidence type="ECO:0000256" key="11">
    <source>
        <dbReference type="ARBA" id="ARBA00025119"/>
    </source>
</evidence>
<dbReference type="InterPro" id="IPR000412">
    <property type="entry name" value="ABC_2_transport"/>
</dbReference>
<comment type="similarity">
    <text evidence="2">Belongs to the ABC-2 integral membrane protein family. Lipooligosaccharide exporter (TC 3.A.1.102) subfamily.</text>
</comment>
<dbReference type="InterPro" id="IPR013525">
    <property type="entry name" value="ABC2_TM"/>
</dbReference>
<feature type="transmembrane region" description="Helical" evidence="12">
    <location>
        <begin position="30"/>
        <end position="53"/>
    </location>
</feature>
<organism evidence="14 15">
    <name type="scientific">Zeimonas arvi</name>
    <dbReference type="NCBI Taxonomy" id="2498847"/>
    <lineage>
        <taxon>Bacteria</taxon>
        <taxon>Pseudomonadati</taxon>
        <taxon>Pseudomonadota</taxon>
        <taxon>Betaproteobacteria</taxon>
        <taxon>Burkholderiales</taxon>
        <taxon>Burkholderiaceae</taxon>
        <taxon>Zeimonas</taxon>
    </lineage>
</organism>
<dbReference type="NCBIfam" id="TIGR01291">
    <property type="entry name" value="nodJ"/>
    <property type="match status" value="1"/>
</dbReference>
<feature type="transmembrane region" description="Helical" evidence="12">
    <location>
        <begin position="118"/>
        <end position="140"/>
    </location>
</feature>
<keyword evidence="8 12" id="KW-0812">Transmembrane</keyword>
<reference evidence="14 15" key="1">
    <citation type="submission" date="2019-06" db="EMBL/GenBank/DDBJ databases">
        <title>Quisquiliibacterium sp. nov., isolated from a maize field.</title>
        <authorList>
            <person name="Lin S.-Y."/>
            <person name="Tsai C.-F."/>
            <person name="Young C.-C."/>
        </authorList>
    </citation>
    <scope>NUCLEOTIDE SEQUENCE [LARGE SCALE GENOMIC DNA]</scope>
    <source>
        <strain evidence="14 15">CC-CFT501</strain>
    </source>
</reference>
<dbReference type="RefSeq" id="WP_147705342.1">
    <property type="nucleotide sequence ID" value="NZ_VDUY01000006.1"/>
</dbReference>
<dbReference type="PIRSF" id="PIRSF006648">
    <property type="entry name" value="DrrB"/>
    <property type="match status" value="1"/>
</dbReference>
<gene>
    <name evidence="14" type="ORF">FHP08_15215</name>
</gene>
<keyword evidence="10 12" id="KW-0472">Membrane</keyword>
<accession>A0A5C8NTB2</accession>
<name>A0A5C8NTB2_9BURK</name>
<feature type="transmembrane region" description="Helical" evidence="12">
    <location>
        <begin position="178"/>
        <end position="199"/>
    </location>
</feature>
<evidence type="ECO:0000256" key="8">
    <source>
        <dbReference type="ARBA" id="ARBA00022692"/>
    </source>
</evidence>
<keyword evidence="5" id="KW-0536">Nodulation</keyword>
<dbReference type="EMBL" id="VDUY01000006">
    <property type="protein sequence ID" value="TXL64282.1"/>
    <property type="molecule type" value="Genomic_DNA"/>
</dbReference>
<proteinExistence type="inferred from homology"/>
<keyword evidence="9 12" id="KW-1133">Transmembrane helix</keyword>
<feature type="transmembrane region" description="Helical" evidence="12">
    <location>
        <begin position="65"/>
        <end position="84"/>
    </location>
</feature>
<dbReference type="Proteomes" id="UP000321548">
    <property type="component" value="Unassembled WGS sequence"/>
</dbReference>
<feature type="transmembrane region" description="Helical" evidence="12">
    <location>
        <begin position="147"/>
        <end position="172"/>
    </location>
</feature>
<comment type="subcellular location">
    <subcellularLocation>
        <location evidence="1 12">Cell inner membrane</location>
        <topology evidence="1 12">Multi-pass membrane protein</topology>
    </subcellularLocation>
</comment>
<comment type="function">
    <text evidence="11">Part of the ABC transporter complex NodIJ involved in the export of the nodulation factors (Nod factors), the bacterial signal molecules that induce symbiosis and subsequent nodulation induction. Nod factors are LCO (lipo-chitin oligosaccharide), a modified beta-1,4-linked N-acetylglucosamine oligosaccharide. This subunit encodes the transporter.</text>
</comment>
<comment type="subunit">
    <text evidence="3">The complex is composed of two ATP-binding proteins (NodI) and two transmembrane proteins (NodJ).</text>
</comment>
<dbReference type="AlphaFoldDB" id="A0A5C8NTB2"/>
<dbReference type="GO" id="GO:0043190">
    <property type="term" value="C:ATP-binding cassette (ABC) transporter complex"/>
    <property type="evidence" value="ECO:0007669"/>
    <property type="project" value="InterPro"/>
</dbReference>
<dbReference type="PANTHER" id="PTHR43229">
    <property type="entry name" value="NODULATION PROTEIN J"/>
    <property type="match status" value="1"/>
</dbReference>
<evidence type="ECO:0000256" key="12">
    <source>
        <dbReference type="RuleBase" id="RU361157"/>
    </source>
</evidence>
<evidence type="ECO:0000256" key="5">
    <source>
        <dbReference type="ARBA" id="ARBA00022458"/>
    </source>
</evidence>
<keyword evidence="6 12" id="KW-1003">Cell membrane</keyword>
<keyword evidence="15" id="KW-1185">Reference proteome</keyword>
<evidence type="ECO:0000256" key="1">
    <source>
        <dbReference type="ARBA" id="ARBA00004429"/>
    </source>
</evidence>
<keyword evidence="4 12" id="KW-0813">Transport</keyword>
<feature type="transmembrane region" description="Helical" evidence="12">
    <location>
        <begin position="238"/>
        <end position="256"/>
    </location>
</feature>
<dbReference type="PANTHER" id="PTHR43229:SF2">
    <property type="entry name" value="NODULATION PROTEIN J"/>
    <property type="match status" value="1"/>
</dbReference>
<evidence type="ECO:0000256" key="9">
    <source>
        <dbReference type="ARBA" id="ARBA00022989"/>
    </source>
</evidence>
<protein>
    <recommendedName>
        <fullName evidence="12">Transport permease protein</fullName>
    </recommendedName>
</protein>
<evidence type="ECO:0000259" key="13">
    <source>
        <dbReference type="PROSITE" id="PS51012"/>
    </source>
</evidence>
<sequence length="262" mass="28340">MGAPGIFALPRASLRWLPVYLRNLRVWRKLALASVVGNIADPLIVLVAFGYGLGRLLPEVAGVPYILFLAAGSLCMSTMTAASFESLYSAFSRMHVQKTWESLLNAPLELDDVVLAEWLWAATKSLFSGVAIMAVVWVLGISRAPTLPLALGVVVLTGLCFGAIGLCFNALARGYDFFTYYFTLIMTPMIFLSGVYYPVSALPDWLAPVAGALPLAAAVELARPLVIGEWPQDWLRPLATLLGFAGGALYLALVLTRRRFAA</sequence>
<dbReference type="GO" id="GO:0140359">
    <property type="term" value="F:ABC-type transporter activity"/>
    <property type="evidence" value="ECO:0007669"/>
    <property type="project" value="InterPro"/>
</dbReference>
<dbReference type="GO" id="GO:0015772">
    <property type="term" value="P:oligosaccharide transport"/>
    <property type="evidence" value="ECO:0007669"/>
    <property type="project" value="InterPro"/>
</dbReference>